<evidence type="ECO:0000256" key="1">
    <source>
        <dbReference type="ARBA" id="ARBA00022500"/>
    </source>
</evidence>
<dbReference type="PANTHER" id="PTHR42872:SF3">
    <property type="entry name" value="PROTEIN-GLUTAMATE METHYLESTERASE_PROTEIN-GLUTAMINE GLUTAMINASE 1"/>
    <property type="match status" value="1"/>
</dbReference>
<dbReference type="GO" id="GO:0050568">
    <property type="term" value="F:protein-glutamine glutaminase activity"/>
    <property type="evidence" value="ECO:0007669"/>
    <property type="project" value="UniProtKB-UniRule"/>
</dbReference>
<evidence type="ECO:0000259" key="8">
    <source>
        <dbReference type="PROSITE" id="PS50122"/>
    </source>
</evidence>
<keyword evidence="1 4" id="KW-0145">Chemotaxis</keyword>
<reference evidence="9 10" key="1">
    <citation type="journal article" date="2013" name="Genome Announc.">
        <title>Draft Genome Sequence of Strain JLT2015T, Belonging to the Family Sphingomonadaceae of the Alphaproteobacteria.</title>
        <authorList>
            <person name="Tang K."/>
            <person name="Liu K."/>
            <person name="Li S."/>
            <person name="Jiao N."/>
        </authorList>
    </citation>
    <scope>NUCLEOTIDE SEQUENCE [LARGE SCALE GENOMIC DNA]</scope>
    <source>
        <strain evidence="9 10">JLT2015</strain>
    </source>
</reference>
<dbReference type="PROSITE" id="PS50122">
    <property type="entry name" value="CHEB"/>
    <property type="match status" value="1"/>
</dbReference>
<sequence length="348" mass="36807">MLVDDSGVTRALFERWLREAGIDIVAAAKNGEEARELIASCNPDIVILDIEMPKLGGLDVLPELLALSPGVRILMASTLSRRGARITMDALKMGAADALAKPDSGWASSQAQGFRADFLRRIEALGRRAPAGRSLRPAQRAAQAPQRIGNALRYSPGPRPAIVVIGASTGGPNALFTLLANLPSQLAAPIVITQHMPPTFTAVFAEHLARTSGHPAREAGDNEVLESGHIYVAPGGRHLEVRRTRNDKAVSILTDAPPENFCRPSVNPLFRSAAAWGQHALAIVLTGMGSDGLEGARELKAAGARLYVQDARTSTVWGMPGSIARAGLSDAVLPLSALSRLIRTELAA</sequence>
<evidence type="ECO:0000256" key="3">
    <source>
        <dbReference type="ARBA" id="ARBA00048267"/>
    </source>
</evidence>
<dbReference type="Pfam" id="PF01339">
    <property type="entry name" value="CheB_methylest"/>
    <property type="match status" value="1"/>
</dbReference>
<evidence type="ECO:0000256" key="6">
    <source>
        <dbReference type="PROSITE-ProRule" id="PRU00169"/>
    </source>
</evidence>
<organism evidence="9 10">
    <name type="scientific">Pacificimonas flava</name>
    <dbReference type="NCBI Taxonomy" id="1234595"/>
    <lineage>
        <taxon>Bacteria</taxon>
        <taxon>Pseudomonadati</taxon>
        <taxon>Pseudomonadota</taxon>
        <taxon>Alphaproteobacteria</taxon>
        <taxon>Sphingomonadales</taxon>
        <taxon>Sphingosinicellaceae</taxon>
        <taxon>Pacificimonas</taxon>
    </lineage>
</organism>
<accession>M2TMH7</accession>
<dbReference type="PIRSF" id="PIRSF000876">
    <property type="entry name" value="RR_chemtxs_CheB"/>
    <property type="match status" value="1"/>
</dbReference>
<dbReference type="Pfam" id="PF00072">
    <property type="entry name" value="Response_reg"/>
    <property type="match status" value="1"/>
</dbReference>
<comment type="function">
    <text evidence="4">Involved in chemotaxis. Part of a chemotaxis signal transduction system that modulates chemotaxis in response to various stimuli. Catalyzes the demethylation of specific methylglutamate residues introduced into the chemoreceptors (methyl-accepting chemotaxis proteins or MCP) by CheR. Also mediates the irreversible deamidation of specific glutamine residues to glutamic acid.</text>
</comment>
<dbReference type="PROSITE" id="PS50110">
    <property type="entry name" value="RESPONSE_REGULATORY"/>
    <property type="match status" value="1"/>
</dbReference>
<dbReference type="SUPFAM" id="SSF52738">
    <property type="entry name" value="Methylesterase CheB, C-terminal domain"/>
    <property type="match status" value="1"/>
</dbReference>
<name>M2TMH7_9SPHN</name>
<proteinExistence type="inferred from homology"/>
<comment type="similarity">
    <text evidence="4">Belongs to the CheB family.</text>
</comment>
<feature type="active site" evidence="4 5">
    <location>
        <position position="291"/>
    </location>
</feature>
<dbReference type="EC" id="3.5.1.44" evidence="4"/>
<feature type="domain" description="CheB-type methylesterase" evidence="8">
    <location>
        <begin position="156"/>
        <end position="348"/>
    </location>
</feature>
<dbReference type="EMBL" id="AMRV01000004">
    <property type="protein sequence ID" value="EMD82926.1"/>
    <property type="molecule type" value="Genomic_DNA"/>
</dbReference>
<feature type="active site" evidence="4 5">
    <location>
        <position position="195"/>
    </location>
</feature>
<evidence type="ECO:0000256" key="4">
    <source>
        <dbReference type="HAMAP-Rule" id="MF_00099"/>
    </source>
</evidence>
<dbReference type="InterPro" id="IPR011006">
    <property type="entry name" value="CheY-like_superfamily"/>
</dbReference>
<evidence type="ECO:0000256" key="2">
    <source>
        <dbReference type="ARBA" id="ARBA00022801"/>
    </source>
</evidence>
<keyword evidence="2 4" id="KW-0378">Hydrolase</keyword>
<dbReference type="OrthoDB" id="9793421at2"/>
<dbReference type="GO" id="GO:0000156">
    <property type="term" value="F:phosphorelay response regulator activity"/>
    <property type="evidence" value="ECO:0007669"/>
    <property type="project" value="InterPro"/>
</dbReference>
<dbReference type="InterPro" id="IPR035909">
    <property type="entry name" value="CheB_C"/>
</dbReference>
<protein>
    <recommendedName>
        <fullName evidence="4">Protein-glutamate methylesterase/protein-glutamine glutaminase</fullName>
        <ecNumber evidence="4">3.1.1.61</ecNumber>
        <ecNumber evidence="4">3.5.1.44</ecNumber>
    </recommendedName>
</protein>
<feature type="modified residue" description="4-aspartylphosphate" evidence="4 6">
    <location>
        <position position="49"/>
    </location>
</feature>
<dbReference type="Gene3D" id="3.40.50.2300">
    <property type="match status" value="1"/>
</dbReference>
<dbReference type="PATRIC" id="fig|1234595.3.peg.1525"/>
<dbReference type="EC" id="3.1.1.61" evidence="4"/>
<comment type="catalytic activity">
    <reaction evidence="3 4">
        <text>[protein]-L-glutamate 5-O-methyl ester + H2O = L-glutamyl-[protein] + methanol + H(+)</text>
        <dbReference type="Rhea" id="RHEA:23236"/>
        <dbReference type="Rhea" id="RHEA-COMP:10208"/>
        <dbReference type="Rhea" id="RHEA-COMP:10311"/>
        <dbReference type="ChEBI" id="CHEBI:15377"/>
        <dbReference type="ChEBI" id="CHEBI:15378"/>
        <dbReference type="ChEBI" id="CHEBI:17790"/>
        <dbReference type="ChEBI" id="CHEBI:29973"/>
        <dbReference type="ChEBI" id="CHEBI:82795"/>
        <dbReference type="EC" id="3.1.1.61"/>
    </reaction>
</comment>
<comment type="PTM">
    <text evidence="4">Phosphorylated by CheA. Phosphorylation of the N-terminal regulatory domain activates the methylesterase activity.</text>
</comment>
<evidence type="ECO:0000313" key="10">
    <source>
        <dbReference type="Proteomes" id="UP000011717"/>
    </source>
</evidence>
<feature type="active site" evidence="4 5">
    <location>
        <position position="168"/>
    </location>
</feature>
<dbReference type="GO" id="GO:0008984">
    <property type="term" value="F:protein-glutamate methylesterase activity"/>
    <property type="evidence" value="ECO:0007669"/>
    <property type="project" value="UniProtKB-UniRule"/>
</dbReference>
<gene>
    <name evidence="4" type="primary">cheB</name>
    <name evidence="9" type="ORF">C725_1524</name>
</gene>
<dbReference type="Gene3D" id="3.40.50.180">
    <property type="entry name" value="Methylesterase CheB, C-terminal domain"/>
    <property type="match status" value="1"/>
</dbReference>
<dbReference type="NCBIfam" id="NF001965">
    <property type="entry name" value="PRK00742.1"/>
    <property type="match status" value="1"/>
</dbReference>
<dbReference type="PANTHER" id="PTHR42872">
    <property type="entry name" value="PROTEIN-GLUTAMATE METHYLESTERASE/PROTEIN-GLUTAMINE GLUTAMINASE"/>
    <property type="match status" value="1"/>
</dbReference>
<dbReference type="SMART" id="SM00448">
    <property type="entry name" value="REC"/>
    <property type="match status" value="1"/>
</dbReference>
<dbReference type="SUPFAM" id="SSF52172">
    <property type="entry name" value="CheY-like"/>
    <property type="match status" value="1"/>
</dbReference>
<dbReference type="CDD" id="cd17541">
    <property type="entry name" value="REC_CheB-like"/>
    <property type="match status" value="1"/>
</dbReference>
<evidence type="ECO:0000313" key="9">
    <source>
        <dbReference type="EMBL" id="EMD82926.1"/>
    </source>
</evidence>
<dbReference type="GO" id="GO:0006935">
    <property type="term" value="P:chemotaxis"/>
    <property type="evidence" value="ECO:0007669"/>
    <property type="project" value="UniProtKB-UniRule"/>
</dbReference>
<keyword evidence="4" id="KW-0963">Cytoplasm</keyword>
<dbReference type="InterPro" id="IPR000673">
    <property type="entry name" value="Sig_transdc_resp-reg_Me-estase"/>
</dbReference>
<comment type="domain">
    <text evidence="4">Contains a C-terminal catalytic domain, and an N-terminal region which modulates catalytic activity.</text>
</comment>
<evidence type="ECO:0000259" key="7">
    <source>
        <dbReference type="PROSITE" id="PS50110"/>
    </source>
</evidence>
<feature type="domain" description="Response regulatory" evidence="7">
    <location>
        <begin position="1"/>
        <end position="116"/>
    </location>
</feature>
<dbReference type="InterPro" id="IPR008248">
    <property type="entry name" value="CheB-like"/>
</dbReference>
<comment type="subcellular location">
    <subcellularLocation>
        <location evidence="4">Cytoplasm</location>
    </subcellularLocation>
</comment>
<dbReference type="AlphaFoldDB" id="M2TMH7"/>
<dbReference type="HAMAP" id="MF_00099">
    <property type="entry name" value="CheB_chemtxs"/>
    <property type="match status" value="1"/>
</dbReference>
<comment type="caution">
    <text evidence="9">The sequence shown here is derived from an EMBL/GenBank/DDBJ whole genome shotgun (WGS) entry which is preliminary data.</text>
</comment>
<dbReference type="Proteomes" id="UP000011717">
    <property type="component" value="Unassembled WGS sequence"/>
</dbReference>
<keyword evidence="4 6" id="KW-0597">Phosphoprotein</keyword>
<dbReference type="GO" id="GO:0005737">
    <property type="term" value="C:cytoplasm"/>
    <property type="evidence" value="ECO:0007669"/>
    <property type="project" value="UniProtKB-SubCell"/>
</dbReference>
<dbReference type="InterPro" id="IPR001789">
    <property type="entry name" value="Sig_transdc_resp-reg_receiver"/>
</dbReference>
<keyword evidence="10" id="KW-1185">Reference proteome</keyword>
<comment type="catalytic activity">
    <reaction evidence="4">
        <text>L-glutaminyl-[protein] + H2O = L-glutamyl-[protein] + NH4(+)</text>
        <dbReference type="Rhea" id="RHEA:16441"/>
        <dbReference type="Rhea" id="RHEA-COMP:10207"/>
        <dbReference type="Rhea" id="RHEA-COMP:10208"/>
        <dbReference type="ChEBI" id="CHEBI:15377"/>
        <dbReference type="ChEBI" id="CHEBI:28938"/>
        <dbReference type="ChEBI" id="CHEBI:29973"/>
        <dbReference type="ChEBI" id="CHEBI:30011"/>
        <dbReference type="EC" id="3.5.1.44"/>
    </reaction>
</comment>
<evidence type="ECO:0000256" key="5">
    <source>
        <dbReference type="PROSITE-ProRule" id="PRU00050"/>
    </source>
</evidence>
<dbReference type="CDD" id="cd16432">
    <property type="entry name" value="CheB_Rec"/>
    <property type="match status" value="1"/>
</dbReference>